<sequence length="122" mass="13577">MEAPMLPKPAVMFDTIDSVSCMARPPVRTVSNIPLLSVALNIMDYMTIMRDYKLAQASKTKPSLLGYPYVAVCPRFTTATLMVLLRPLFPMLGPSRANLWGKQPSNFLSLTPHVWKNASPHT</sequence>
<protein>
    <submittedName>
        <fullName evidence="1">Uncharacterized protein</fullName>
    </submittedName>
</protein>
<name>W1NR43_AMBTC</name>
<gene>
    <name evidence="1" type="ORF">AMTR_s00117p00123710</name>
</gene>
<dbReference type="Gramene" id="ERM97983">
    <property type="protein sequence ID" value="ERM97983"/>
    <property type="gene ID" value="AMTR_s00117p00123710"/>
</dbReference>
<evidence type="ECO:0000313" key="2">
    <source>
        <dbReference type="Proteomes" id="UP000017836"/>
    </source>
</evidence>
<dbReference type="EMBL" id="KI395608">
    <property type="protein sequence ID" value="ERM97983.1"/>
    <property type="molecule type" value="Genomic_DNA"/>
</dbReference>
<dbReference type="AlphaFoldDB" id="W1NR43"/>
<reference evidence="2" key="1">
    <citation type="journal article" date="2013" name="Science">
        <title>The Amborella genome and the evolution of flowering plants.</title>
        <authorList>
            <consortium name="Amborella Genome Project"/>
        </authorList>
    </citation>
    <scope>NUCLEOTIDE SEQUENCE [LARGE SCALE GENOMIC DNA]</scope>
</reference>
<keyword evidence="2" id="KW-1185">Reference proteome</keyword>
<dbReference type="Proteomes" id="UP000017836">
    <property type="component" value="Unassembled WGS sequence"/>
</dbReference>
<dbReference type="HOGENOM" id="CLU_2029824_0_0_1"/>
<organism evidence="1 2">
    <name type="scientific">Amborella trichopoda</name>
    <dbReference type="NCBI Taxonomy" id="13333"/>
    <lineage>
        <taxon>Eukaryota</taxon>
        <taxon>Viridiplantae</taxon>
        <taxon>Streptophyta</taxon>
        <taxon>Embryophyta</taxon>
        <taxon>Tracheophyta</taxon>
        <taxon>Spermatophyta</taxon>
        <taxon>Magnoliopsida</taxon>
        <taxon>Amborellales</taxon>
        <taxon>Amborellaceae</taxon>
        <taxon>Amborella</taxon>
    </lineage>
</organism>
<proteinExistence type="predicted"/>
<accession>W1NR43</accession>
<evidence type="ECO:0000313" key="1">
    <source>
        <dbReference type="EMBL" id="ERM97983.1"/>
    </source>
</evidence>